<evidence type="ECO:0000313" key="4">
    <source>
        <dbReference type="EMBL" id="KAK6213282.1"/>
    </source>
</evidence>
<dbReference type="Pfam" id="PF04548">
    <property type="entry name" value="AIG1"/>
    <property type="match status" value="1"/>
</dbReference>
<dbReference type="PANTHER" id="PTHR32046">
    <property type="entry name" value="G DOMAIN-CONTAINING PROTEIN"/>
    <property type="match status" value="1"/>
</dbReference>
<evidence type="ECO:0000256" key="1">
    <source>
        <dbReference type="ARBA" id="ARBA00022741"/>
    </source>
</evidence>
<keyword evidence="2" id="KW-0472">Membrane</keyword>
<dbReference type="Proteomes" id="UP001327957">
    <property type="component" value="Unassembled WGS sequence"/>
</dbReference>
<dbReference type="InterPro" id="IPR006703">
    <property type="entry name" value="G_AIG1"/>
</dbReference>
<dbReference type="AlphaFoldDB" id="A0AAV9T453"/>
<dbReference type="SUPFAM" id="SSF52540">
    <property type="entry name" value="P-loop containing nucleoside triphosphate hydrolases"/>
    <property type="match status" value="1"/>
</dbReference>
<evidence type="ECO:0000259" key="3">
    <source>
        <dbReference type="Pfam" id="PF04548"/>
    </source>
</evidence>
<keyword evidence="2" id="KW-1133">Transmembrane helix</keyword>
<keyword evidence="2" id="KW-0812">Transmembrane</keyword>
<comment type="caution">
    <text evidence="4">The sequence shown here is derived from an EMBL/GenBank/DDBJ whole genome shotgun (WGS) entry which is preliminary data.</text>
</comment>
<keyword evidence="5" id="KW-1185">Reference proteome</keyword>
<feature type="domain" description="AIG1-type G" evidence="3">
    <location>
        <begin position="20"/>
        <end position="171"/>
    </location>
</feature>
<dbReference type="GO" id="GO:0005525">
    <property type="term" value="F:GTP binding"/>
    <property type="evidence" value="ECO:0007669"/>
    <property type="project" value="InterPro"/>
</dbReference>
<accession>A0AAV9T453</accession>
<gene>
    <name evidence="4" type="ORF">QIS74_09284</name>
</gene>
<sequence length="336" mass="38136">MSTTSPPSIETKDDSSEGVILVMGVTGAGKSYFLNQLQNHSVKEGHSLFAETQSCQAVQIFLDGDESRSITVVDTPGFDDTERSPAEILAEITEYLAAQHASGLPLRGILYLHKITDNKMTGTSKSYLRLLESLVGDDALKNVILVTTMWNMLRPQDRRRALQREQELLDNFWSSMEQKGSYVAQFDGTSDSAYALIFQLAGKESVVLDIQKEIVDQDRSILETKAGTNLIHQLEKDHETYRLKKYDVEERLEKELRVQPRNKDKIRELKEEKEEVEKILRIMGDSVERMRVRPGFPMRQRMKKAMKEQGMNAAVALGVVLNVTYFVVRLVLGNHQ</sequence>
<reference evidence="4 5" key="1">
    <citation type="submission" date="2023-04" db="EMBL/GenBank/DDBJ databases">
        <title>Colletotrichum tabacum stain YC1 causing leaf anthracnose on Nicotiana tabacum(L.) cv.</title>
        <authorList>
            <person name="Ji Z."/>
            <person name="Wang M."/>
            <person name="Zhang J."/>
            <person name="Wang N."/>
            <person name="Zhou Z."/>
        </authorList>
    </citation>
    <scope>NUCLEOTIDE SEQUENCE [LARGE SCALE GENOMIC DNA]</scope>
    <source>
        <strain evidence="4 5">YC1</strain>
    </source>
</reference>
<protein>
    <recommendedName>
        <fullName evidence="3">AIG1-type G domain-containing protein</fullName>
    </recommendedName>
</protein>
<evidence type="ECO:0000313" key="5">
    <source>
        <dbReference type="Proteomes" id="UP001327957"/>
    </source>
</evidence>
<dbReference type="PANTHER" id="PTHR32046:SF11">
    <property type="entry name" value="IMMUNE-ASSOCIATED NUCLEOTIDE-BINDING PROTEIN 10-LIKE"/>
    <property type="match status" value="1"/>
</dbReference>
<dbReference type="CDD" id="cd00882">
    <property type="entry name" value="Ras_like_GTPase"/>
    <property type="match status" value="1"/>
</dbReference>
<keyword evidence="1" id="KW-0547">Nucleotide-binding</keyword>
<proteinExistence type="predicted"/>
<organism evidence="4 5">
    <name type="scientific">Colletotrichum tabaci</name>
    <dbReference type="NCBI Taxonomy" id="1209068"/>
    <lineage>
        <taxon>Eukaryota</taxon>
        <taxon>Fungi</taxon>
        <taxon>Dikarya</taxon>
        <taxon>Ascomycota</taxon>
        <taxon>Pezizomycotina</taxon>
        <taxon>Sordariomycetes</taxon>
        <taxon>Hypocreomycetidae</taxon>
        <taxon>Glomerellales</taxon>
        <taxon>Glomerellaceae</taxon>
        <taxon>Colletotrichum</taxon>
        <taxon>Colletotrichum destructivum species complex</taxon>
    </lineage>
</organism>
<evidence type="ECO:0000256" key="2">
    <source>
        <dbReference type="SAM" id="Phobius"/>
    </source>
</evidence>
<dbReference type="Gene3D" id="3.40.50.300">
    <property type="entry name" value="P-loop containing nucleotide triphosphate hydrolases"/>
    <property type="match status" value="1"/>
</dbReference>
<feature type="transmembrane region" description="Helical" evidence="2">
    <location>
        <begin position="311"/>
        <end position="332"/>
    </location>
</feature>
<dbReference type="InterPro" id="IPR027417">
    <property type="entry name" value="P-loop_NTPase"/>
</dbReference>
<name>A0AAV9T453_9PEZI</name>
<dbReference type="EMBL" id="JASAOK010000044">
    <property type="protein sequence ID" value="KAK6213282.1"/>
    <property type="molecule type" value="Genomic_DNA"/>
</dbReference>